<dbReference type="InterPro" id="IPR000305">
    <property type="entry name" value="GIY-YIG_endonuc"/>
</dbReference>
<dbReference type="InterPro" id="IPR044556">
    <property type="entry name" value="EndoII-like_GIY-YIG"/>
</dbReference>
<dbReference type="Proteomes" id="UP000671846">
    <property type="component" value="Segment"/>
</dbReference>
<reference evidence="4" key="1">
    <citation type="submission" date="2021-02" db="EMBL/GenBank/DDBJ databases">
        <title>Complete genome sequence analysis of PF-CE2, a bacteriophage targeting Enterobacter sakazakii M1.</title>
        <authorList>
            <person name="Xiao M."/>
            <person name="Ren X."/>
            <person name="Yu Y."/>
            <person name="Fu X."/>
            <person name="Mou H."/>
        </authorList>
    </citation>
    <scope>NUCLEOTIDE SEQUENCE</scope>
</reference>
<dbReference type="PROSITE" id="PS50164">
    <property type="entry name" value="GIY_YIG"/>
    <property type="match status" value="1"/>
</dbReference>
<sequence length="138" mass="16388">MVNTTTKVYKMSLDKCGRIDRSFVKCGELRNCVYCIEIDNVIVYVGKAKDMWKRLDTYRNSKYWREANPSNILKTARLEMAIKKRKRVNLIVTTHDEDTYHDFEINMIRKINPEWNKQHYDKANQKPENTLQPANDAV</sequence>
<evidence type="ECO:0000256" key="1">
    <source>
        <dbReference type="ARBA" id="ARBA00001946"/>
    </source>
</evidence>
<dbReference type="InterPro" id="IPR035901">
    <property type="entry name" value="GIY-YIG_endonuc_sf"/>
</dbReference>
<accession>A0A8A6NJC3</accession>
<dbReference type="SMART" id="SM00465">
    <property type="entry name" value="GIYc"/>
    <property type="match status" value="1"/>
</dbReference>
<evidence type="ECO:0000313" key="4">
    <source>
        <dbReference type="EMBL" id="QTJ24239.1"/>
    </source>
</evidence>
<evidence type="ECO:0000256" key="2">
    <source>
        <dbReference type="ARBA" id="ARBA00022842"/>
    </source>
</evidence>
<keyword evidence="4" id="KW-0255">Endonuclease</keyword>
<dbReference type="Gene3D" id="3.40.1440.40">
    <property type="match status" value="1"/>
</dbReference>
<dbReference type="SUPFAM" id="SSF82771">
    <property type="entry name" value="GIY-YIG endonuclease"/>
    <property type="match status" value="1"/>
</dbReference>
<keyword evidence="4" id="KW-0378">Hydrolase</keyword>
<dbReference type="EMBL" id="MW629017">
    <property type="protein sequence ID" value="QTJ24239.1"/>
    <property type="molecule type" value="Genomic_DNA"/>
</dbReference>
<proteinExistence type="predicted"/>
<evidence type="ECO:0000313" key="5">
    <source>
        <dbReference type="Proteomes" id="UP000671846"/>
    </source>
</evidence>
<dbReference type="GO" id="GO:0004519">
    <property type="term" value="F:endonuclease activity"/>
    <property type="evidence" value="ECO:0007669"/>
    <property type="project" value="UniProtKB-KW"/>
</dbReference>
<comment type="cofactor">
    <cofactor evidence="1">
        <name>Mg(2+)</name>
        <dbReference type="ChEBI" id="CHEBI:18420"/>
    </cofactor>
</comment>
<keyword evidence="2" id="KW-0460">Magnesium</keyword>
<name>A0A8A6NJC3_9CAUD</name>
<keyword evidence="4" id="KW-0540">Nuclease</keyword>
<organism evidence="4 5">
    <name type="scientific">Enterobacter phage PF-CE2</name>
    <dbReference type="NCBI Taxonomy" id="2810367"/>
    <lineage>
        <taxon>Viruses</taxon>
        <taxon>Duplodnaviria</taxon>
        <taxon>Heunggongvirae</taxon>
        <taxon>Uroviricota</taxon>
        <taxon>Caudoviricetes</taxon>
        <taxon>Pantevenvirales</taxon>
        <taxon>Straboviridae</taxon>
        <taxon>Pseudotevenvirus</taxon>
        <taxon>Pseudotevenvirus leb</taxon>
    </lineage>
</organism>
<dbReference type="InterPro" id="IPR053748">
    <property type="entry name" value="Host_DNA_Degrad_Endo"/>
</dbReference>
<feature type="domain" description="GIY-YIG" evidence="3">
    <location>
        <begin position="29"/>
        <end position="117"/>
    </location>
</feature>
<protein>
    <submittedName>
        <fullName evidence="4">Endonuclease II</fullName>
    </submittedName>
</protein>
<evidence type="ECO:0000259" key="3">
    <source>
        <dbReference type="PROSITE" id="PS50164"/>
    </source>
</evidence>
<dbReference type="CDD" id="cd10436">
    <property type="entry name" value="GIY-YIG_EndoII_Hpy188I_like"/>
    <property type="match status" value="1"/>
</dbReference>